<dbReference type="SUPFAM" id="SSF47819">
    <property type="entry name" value="HRDC-like"/>
    <property type="match status" value="2"/>
</dbReference>
<accession>A0A8I1W4U4</accession>
<evidence type="ECO:0000256" key="4">
    <source>
        <dbReference type="ARBA" id="ARBA00022801"/>
    </source>
</evidence>
<evidence type="ECO:0000256" key="5">
    <source>
        <dbReference type="ARBA" id="ARBA00022839"/>
    </source>
</evidence>
<dbReference type="PANTHER" id="PTHR47649:SF1">
    <property type="entry name" value="RIBONUCLEASE D"/>
    <property type="match status" value="1"/>
</dbReference>
<dbReference type="RefSeq" id="WP_207541560.1">
    <property type="nucleotide sequence ID" value="NZ_JAFNAA010000002.1"/>
</dbReference>
<comment type="catalytic activity">
    <reaction evidence="6">
        <text>Exonucleolytic cleavage that removes extra residues from the 3'-terminus of tRNA to produce 5'-mononucleotides.</text>
        <dbReference type="EC" id="3.1.13.5"/>
    </reaction>
</comment>
<name>A0A8I1W4U4_PLESH</name>
<keyword evidence="3 6" id="KW-0540">Nuclease</keyword>
<feature type="domain" description="HRDC" evidence="7">
    <location>
        <begin position="210"/>
        <end position="289"/>
    </location>
</feature>
<dbReference type="HAMAP" id="MF_01899">
    <property type="entry name" value="RNase_D"/>
    <property type="match status" value="1"/>
</dbReference>
<comment type="caution">
    <text evidence="8">The sequence shown here is derived from an EMBL/GenBank/DDBJ whole genome shotgun (WGS) entry which is preliminary data.</text>
</comment>
<dbReference type="SMART" id="SM00341">
    <property type="entry name" value="HRDC"/>
    <property type="match status" value="1"/>
</dbReference>
<dbReference type="InterPro" id="IPR006292">
    <property type="entry name" value="RNase_D"/>
</dbReference>
<keyword evidence="4 6" id="KW-0378">Hydrolase</keyword>
<reference evidence="8" key="1">
    <citation type="submission" date="2021-03" db="EMBL/GenBank/DDBJ databases">
        <title>Plesiomonas shigelloides zfcc0051, isolated from zebrafish feces.</title>
        <authorList>
            <person name="Vanderhoek Z."/>
            <person name="Gaulke C."/>
        </authorList>
    </citation>
    <scope>NUCLEOTIDE SEQUENCE</scope>
    <source>
        <strain evidence="8">Zfcc0051</strain>
    </source>
</reference>
<dbReference type="GO" id="GO:0000166">
    <property type="term" value="F:nucleotide binding"/>
    <property type="evidence" value="ECO:0007669"/>
    <property type="project" value="InterPro"/>
</dbReference>
<organism evidence="8 9">
    <name type="scientific">Plesiomonas shigelloides</name>
    <name type="common">Aeromonas shigelloides</name>
    <dbReference type="NCBI Taxonomy" id="703"/>
    <lineage>
        <taxon>Bacteria</taxon>
        <taxon>Pseudomonadati</taxon>
        <taxon>Pseudomonadota</taxon>
        <taxon>Gammaproteobacteria</taxon>
        <taxon>Enterobacterales</taxon>
        <taxon>Enterobacteriaceae</taxon>
        <taxon>Plesiomonas</taxon>
    </lineage>
</organism>
<dbReference type="InterPro" id="IPR036397">
    <property type="entry name" value="RNaseH_sf"/>
</dbReference>
<dbReference type="GO" id="GO:0005737">
    <property type="term" value="C:cytoplasm"/>
    <property type="evidence" value="ECO:0007669"/>
    <property type="project" value="UniProtKB-SubCell"/>
</dbReference>
<dbReference type="InterPro" id="IPR012337">
    <property type="entry name" value="RNaseH-like_sf"/>
</dbReference>
<dbReference type="Gene3D" id="3.30.420.10">
    <property type="entry name" value="Ribonuclease H-like superfamily/Ribonuclease H"/>
    <property type="match status" value="1"/>
</dbReference>
<dbReference type="InterPro" id="IPR044876">
    <property type="entry name" value="HRDC_dom_sf"/>
</dbReference>
<evidence type="ECO:0000313" key="9">
    <source>
        <dbReference type="Proteomes" id="UP000664658"/>
    </source>
</evidence>
<dbReference type="InterPro" id="IPR051086">
    <property type="entry name" value="RNase_D-like"/>
</dbReference>
<evidence type="ECO:0000259" key="7">
    <source>
        <dbReference type="PROSITE" id="PS50967"/>
    </source>
</evidence>
<keyword evidence="5 6" id="KW-0269">Exonuclease</keyword>
<evidence type="ECO:0000256" key="2">
    <source>
        <dbReference type="ARBA" id="ARBA00022694"/>
    </source>
</evidence>
<dbReference type="PROSITE" id="PS50967">
    <property type="entry name" value="HRDC"/>
    <property type="match status" value="1"/>
</dbReference>
<comment type="subcellular location">
    <subcellularLocation>
        <location evidence="6">Cytoplasm</location>
    </subcellularLocation>
</comment>
<dbReference type="EC" id="3.1.13.5" evidence="6"/>
<dbReference type="NCBIfam" id="TIGR01388">
    <property type="entry name" value="rnd"/>
    <property type="match status" value="1"/>
</dbReference>
<evidence type="ECO:0000256" key="3">
    <source>
        <dbReference type="ARBA" id="ARBA00022722"/>
    </source>
</evidence>
<comment type="cofactor">
    <cofactor evidence="6">
        <name>a divalent metal cation</name>
        <dbReference type="ChEBI" id="CHEBI:60240"/>
    </cofactor>
</comment>
<dbReference type="GO" id="GO:0033890">
    <property type="term" value="F:ribonuclease D activity"/>
    <property type="evidence" value="ECO:0007669"/>
    <property type="project" value="UniProtKB-UniRule"/>
</dbReference>
<dbReference type="InterPro" id="IPR002562">
    <property type="entry name" value="3'-5'_exonuclease_dom"/>
</dbReference>
<dbReference type="Proteomes" id="UP000664658">
    <property type="component" value="Unassembled WGS sequence"/>
</dbReference>
<gene>
    <name evidence="6 8" type="primary">rnd</name>
    <name evidence="8" type="ORF">J2R62_02370</name>
</gene>
<dbReference type="SUPFAM" id="SSF53098">
    <property type="entry name" value="Ribonuclease H-like"/>
    <property type="match status" value="1"/>
</dbReference>
<proteinExistence type="inferred from homology"/>
<sequence length="378" mass="42916">MDYRLITTDEALRQVCLHASGASRVAIDTEFVRTRTLHPQLGLVQLYDGQDVSLIDPIAISDLSPLRDLLCNPQVVKILHACGEDLEVFQHALGIMPSPMLDTQVMAAFLGHRISTGFGALVAEYLGVELDKGEARTDWLARPLTEKQCHYAAADVYYLLPMYERLQEKLTAAGWQDAVDAECHQIVVRRSHVTPPDELYCDIGNAWQLRPRQLAVLKLLAKWRYHEAERRDLALNFVVKEANLWKVARYMPQSLSDLNNLELENPEIRFHGKTMLAMVQAAKALPDSECPAPLSRLVDNPEYKATLKRVKAFITEQEGVTGLSSELLASRRQIHQLLSWTWNYTPEERQHHEQPELLSGWRGALMGERLQQLLEQPA</sequence>
<dbReference type="PANTHER" id="PTHR47649">
    <property type="entry name" value="RIBONUCLEASE D"/>
    <property type="match status" value="1"/>
</dbReference>
<keyword evidence="2 6" id="KW-0819">tRNA processing</keyword>
<dbReference type="Pfam" id="PF00570">
    <property type="entry name" value="HRDC"/>
    <property type="match status" value="1"/>
</dbReference>
<dbReference type="InterPro" id="IPR048579">
    <property type="entry name" value="RNAseD_HRDC_C"/>
</dbReference>
<comment type="similarity">
    <text evidence="6">Belongs to the RNase D family.</text>
</comment>
<dbReference type="Pfam" id="PF01612">
    <property type="entry name" value="DNA_pol_A_exo1"/>
    <property type="match status" value="1"/>
</dbReference>
<comment type="function">
    <text evidence="6">Exonuclease involved in the 3' processing of various precursor tRNAs. Initiates hydrolysis at the 3'-terminus of an RNA molecule and releases 5'-mononucleotides.</text>
</comment>
<keyword evidence="1 6" id="KW-0963">Cytoplasm</keyword>
<dbReference type="InterPro" id="IPR010997">
    <property type="entry name" value="HRDC-like_sf"/>
</dbReference>
<dbReference type="SMART" id="SM00474">
    <property type="entry name" value="35EXOc"/>
    <property type="match status" value="1"/>
</dbReference>
<dbReference type="CDD" id="cd06142">
    <property type="entry name" value="RNaseD_exo"/>
    <property type="match status" value="1"/>
</dbReference>
<evidence type="ECO:0000256" key="1">
    <source>
        <dbReference type="ARBA" id="ARBA00022490"/>
    </source>
</evidence>
<evidence type="ECO:0000313" key="8">
    <source>
        <dbReference type="EMBL" id="MBO1107076.1"/>
    </source>
</evidence>
<dbReference type="EMBL" id="JAFNAA010000002">
    <property type="protein sequence ID" value="MBO1107076.1"/>
    <property type="molecule type" value="Genomic_DNA"/>
</dbReference>
<dbReference type="InterPro" id="IPR002121">
    <property type="entry name" value="HRDC_dom"/>
</dbReference>
<dbReference type="Pfam" id="PF21293">
    <property type="entry name" value="RNAseD_HRDC_C"/>
    <property type="match status" value="1"/>
</dbReference>
<dbReference type="AlphaFoldDB" id="A0A8I1W4U4"/>
<dbReference type="GO" id="GO:0003676">
    <property type="term" value="F:nucleic acid binding"/>
    <property type="evidence" value="ECO:0007669"/>
    <property type="project" value="InterPro"/>
</dbReference>
<protein>
    <recommendedName>
        <fullName evidence="6">Ribonuclease D</fullName>
        <shortName evidence="6">RNase D</shortName>
        <ecNumber evidence="6">3.1.13.5</ecNumber>
    </recommendedName>
</protein>
<dbReference type="NCBIfam" id="NF008089">
    <property type="entry name" value="PRK10829.1"/>
    <property type="match status" value="1"/>
</dbReference>
<dbReference type="GO" id="GO:0042780">
    <property type="term" value="P:tRNA 3'-end processing"/>
    <property type="evidence" value="ECO:0007669"/>
    <property type="project" value="UniProtKB-UniRule"/>
</dbReference>
<evidence type="ECO:0000256" key="6">
    <source>
        <dbReference type="HAMAP-Rule" id="MF_01899"/>
    </source>
</evidence>
<dbReference type="GO" id="GO:0008408">
    <property type="term" value="F:3'-5' exonuclease activity"/>
    <property type="evidence" value="ECO:0007669"/>
    <property type="project" value="InterPro"/>
</dbReference>
<dbReference type="Gene3D" id="1.10.150.80">
    <property type="entry name" value="HRDC domain"/>
    <property type="match status" value="2"/>
</dbReference>